<proteinExistence type="predicted"/>
<dbReference type="EMBL" id="DTGR01000046">
    <property type="protein sequence ID" value="HHS28648.1"/>
    <property type="molecule type" value="Genomic_DNA"/>
</dbReference>
<sequence>MFTEISKKSFLVTGSAGFIGFHVSRSLLGRGAKVIGIDNYNDYYSPALKRDRDRELRQHPNFFSVEGDLADFAAVAALFEEHRPQRICHLAAQAGVRYSLINPFAYQKANLEGFLNLLELAKRSEAERFVYASSSSVYGGLTKLPFSEEQRVDTPISLYAATKKANELMAHTYTHLFGLPTVGLRLFTVYGPWGRPDMAMWLFTEAMLAGRPIKVFNFGRMERDFTYIDDVVQGIEASLMAPGLKPYEIFNIGNHRAEHLSRVISLLETQLGVLAKQELLPIQPGDVPATFADIRRAQAKLGFAPTTPIDEGIPRFIKWYKDYHHLS</sequence>
<evidence type="ECO:0000313" key="3">
    <source>
        <dbReference type="EMBL" id="HHS28648.1"/>
    </source>
</evidence>
<dbReference type="InterPro" id="IPR001509">
    <property type="entry name" value="Epimerase_deHydtase"/>
</dbReference>
<dbReference type="PRINTS" id="PR01713">
    <property type="entry name" value="NUCEPIMERASE"/>
</dbReference>
<dbReference type="Gene3D" id="3.40.50.720">
    <property type="entry name" value="NAD(P)-binding Rossmann-like Domain"/>
    <property type="match status" value="1"/>
</dbReference>
<evidence type="ECO:0000256" key="1">
    <source>
        <dbReference type="ARBA" id="ARBA00023027"/>
    </source>
</evidence>
<name>A0A7V6A2D4_9BACT</name>
<feature type="domain" description="NAD-dependent epimerase/dehydratase" evidence="2">
    <location>
        <begin position="11"/>
        <end position="253"/>
    </location>
</feature>
<keyword evidence="1" id="KW-0520">NAD</keyword>
<reference evidence="3" key="1">
    <citation type="journal article" date="2020" name="mSystems">
        <title>Genome- and Community-Level Interaction Insights into Carbon Utilization and Element Cycling Functions of Hydrothermarchaeota in Hydrothermal Sediment.</title>
        <authorList>
            <person name="Zhou Z."/>
            <person name="Liu Y."/>
            <person name="Xu W."/>
            <person name="Pan J."/>
            <person name="Luo Z.H."/>
            <person name="Li M."/>
        </authorList>
    </citation>
    <scope>NUCLEOTIDE SEQUENCE [LARGE SCALE GENOMIC DNA]</scope>
    <source>
        <strain evidence="3">SpSt-767</strain>
    </source>
</reference>
<evidence type="ECO:0000259" key="2">
    <source>
        <dbReference type="Pfam" id="PF01370"/>
    </source>
</evidence>
<dbReference type="PANTHER" id="PTHR43574">
    <property type="entry name" value="EPIMERASE-RELATED"/>
    <property type="match status" value="1"/>
</dbReference>
<dbReference type="Gene3D" id="3.90.25.10">
    <property type="entry name" value="UDP-galactose 4-epimerase, domain 1"/>
    <property type="match status" value="1"/>
</dbReference>
<dbReference type="InterPro" id="IPR036291">
    <property type="entry name" value="NAD(P)-bd_dom_sf"/>
</dbReference>
<accession>A0A7V6A2D4</accession>
<protein>
    <submittedName>
        <fullName evidence="3">NAD-dependent epimerase/dehydratase family protein</fullName>
    </submittedName>
</protein>
<dbReference type="AlphaFoldDB" id="A0A7V6A2D4"/>
<dbReference type="SUPFAM" id="SSF51735">
    <property type="entry name" value="NAD(P)-binding Rossmann-fold domains"/>
    <property type="match status" value="1"/>
</dbReference>
<dbReference type="Pfam" id="PF01370">
    <property type="entry name" value="Epimerase"/>
    <property type="match status" value="1"/>
</dbReference>
<comment type="caution">
    <text evidence="3">The sequence shown here is derived from an EMBL/GenBank/DDBJ whole genome shotgun (WGS) entry which is preliminary data.</text>
</comment>
<gene>
    <name evidence="3" type="ORF">ENV52_02970</name>
</gene>
<organism evidence="3">
    <name type="scientific">Desulfobacca acetoxidans</name>
    <dbReference type="NCBI Taxonomy" id="60893"/>
    <lineage>
        <taxon>Bacteria</taxon>
        <taxon>Pseudomonadati</taxon>
        <taxon>Thermodesulfobacteriota</taxon>
        <taxon>Desulfobaccia</taxon>
        <taxon>Desulfobaccales</taxon>
        <taxon>Desulfobaccaceae</taxon>
        <taxon>Desulfobacca</taxon>
    </lineage>
</organism>